<accession>W1Q451</accession>
<dbReference type="Proteomes" id="UP000019050">
    <property type="component" value="Unassembled WGS sequence"/>
</dbReference>
<organism evidence="1 2">
    <name type="scientific">Abiotrophia defectiva ATCC 49176</name>
    <dbReference type="NCBI Taxonomy" id="592010"/>
    <lineage>
        <taxon>Bacteria</taxon>
        <taxon>Bacillati</taxon>
        <taxon>Bacillota</taxon>
        <taxon>Bacilli</taxon>
        <taxon>Lactobacillales</taxon>
        <taxon>Aerococcaceae</taxon>
        <taxon>Abiotrophia</taxon>
    </lineage>
</organism>
<name>W1Q451_ABIDE</name>
<evidence type="ECO:0000313" key="2">
    <source>
        <dbReference type="Proteomes" id="UP000019050"/>
    </source>
</evidence>
<proteinExistence type="predicted"/>
<dbReference type="AlphaFoldDB" id="W1Q451"/>
<reference evidence="1" key="1">
    <citation type="submission" date="2013-06" db="EMBL/GenBank/DDBJ databases">
        <authorList>
            <person name="Weinstock G."/>
            <person name="Sodergren E."/>
            <person name="Clifton S."/>
            <person name="Fulton L."/>
            <person name="Fulton B."/>
            <person name="Courtney L."/>
            <person name="Fronick C."/>
            <person name="Harrison M."/>
            <person name="Strong C."/>
            <person name="Farmer C."/>
            <person name="Delahaunty K."/>
            <person name="Markovic C."/>
            <person name="Hall O."/>
            <person name="Minx P."/>
            <person name="Tomlinson C."/>
            <person name="Mitreva M."/>
            <person name="Nelson J."/>
            <person name="Hou S."/>
            <person name="Wollam A."/>
            <person name="Pepin K.H."/>
            <person name="Johnson M."/>
            <person name="Bhonagiri V."/>
            <person name="Nash W.E."/>
            <person name="Warren W."/>
            <person name="Chinwalla A."/>
            <person name="Mardis E.R."/>
            <person name="Wilson R.K."/>
        </authorList>
    </citation>
    <scope>NUCLEOTIDE SEQUENCE [LARGE SCALE GENOMIC DNA]</scope>
    <source>
        <strain evidence="1">ATCC 49176</strain>
    </source>
</reference>
<dbReference type="HOGENOM" id="CLU_3302954_0_0_9"/>
<comment type="caution">
    <text evidence="1">The sequence shown here is derived from an EMBL/GenBank/DDBJ whole genome shotgun (WGS) entry which is preliminary data.</text>
</comment>
<sequence length="39" mass="4269">MLTLLHYTQTCAGLPSRTKQIVLKSAQEKDRKSPSGPLA</sequence>
<gene>
    <name evidence="1" type="ORF">GCWU000182_000700</name>
</gene>
<protein>
    <submittedName>
        <fullName evidence="1">Uncharacterized protein</fullName>
    </submittedName>
</protein>
<evidence type="ECO:0000313" key="1">
    <source>
        <dbReference type="EMBL" id="ESK65966.1"/>
    </source>
</evidence>
<dbReference type="EMBL" id="ACIN03000004">
    <property type="protein sequence ID" value="ESK65966.1"/>
    <property type="molecule type" value="Genomic_DNA"/>
</dbReference>
<keyword evidence="2" id="KW-1185">Reference proteome</keyword>
<dbReference type="STRING" id="592010.GCWU000182_000700"/>